<evidence type="ECO:0008006" key="4">
    <source>
        <dbReference type="Google" id="ProtNLM"/>
    </source>
</evidence>
<evidence type="ECO:0000256" key="1">
    <source>
        <dbReference type="SAM" id="SignalP"/>
    </source>
</evidence>
<sequence>MLVIVEMFFLFIIVAVILSRQTRHCYSSDLLRQQDLKLKLFPSEQKFIAVFETFQSLRKWNFHRRSPGLIGWWNTHRNLLGHIMSRRMVFGYFFFEPDKIDAAWTRWMNQQCASVHTPKREPAPVWKRTRRTHTTAYCFIAGHGRTTKMKSCKLESY</sequence>
<protein>
    <recommendedName>
        <fullName evidence="4">Secreted protein</fullName>
    </recommendedName>
</protein>
<dbReference type="AlphaFoldDB" id="A0A1W0W9M0"/>
<keyword evidence="3" id="KW-1185">Reference proteome</keyword>
<reference evidence="3" key="1">
    <citation type="submission" date="2017-01" db="EMBL/GenBank/DDBJ databases">
        <title>Comparative genomics of anhydrobiosis in the tardigrade Hypsibius dujardini.</title>
        <authorList>
            <person name="Yoshida Y."/>
            <person name="Koutsovoulos G."/>
            <person name="Laetsch D."/>
            <person name="Stevens L."/>
            <person name="Kumar S."/>
            <person name="Horikawa D."/>
            <person name="Ishino K."/>
            <person name="Komine S."/>
            <person name="Tomita M."/>
            <person name="Blaxter M."/>
            <person name="Arakawa K."/>
        </authorList>
    </citation>
    <scope>NUCLEOTIDE SEQUENCE [LARGE SCALE GENOMIC DNA]</scope>
    <source>
        <strain evidence="3">Z151</strain>
    </source>
</reference>
<name>A0A1W0W9M0_HYPEX</name>
<dbReference type="EMBL" id="MTYJ01000158">
    <property type="protein sequence ID" value="OQV11914.1"/>
    <property type="molecule type" value="Genomic_DNA"/>
</dbReference>
<evidence type="ECO:0000313" key="2">
    <source>
        <dbReference type="EMBL" id="OQV11914.1"/>
    </source>
</evidence>
<proteinExistence type="predicted"/>
<comment type="caution">
    <text evidence="2">The sequence shown here is derived from an EMBL/GenBank/DDBJ whole genome shotgun (WGS) entry which is preliminary data.</text>
</comment>
<evidence type="ECO:0000313" key="3">
    <source>
        <dbReference type="Proteomes" id="UP000192578"/>
    </source>
</evidence>
<gene>
    <name evidence="2" type="ORF">BV898_13792</name>
</gene>
<keyword evidence="1" id="KW-0732">Signal</keyword>
<accession>A0A1W0W9M0</accession>
<organism evidence="2 3">
    <name type="scientific">Hypsibius exemplaris</name>
    <name type="common">Freshwater tardigrade</name>
    <dbReference type="NCBI Taxonomy" id="2072580"/>
    <lineage>
        <taxon>Eukaryota</taxon>
        <taxon>Metazoa</taxon>
        <taxon>Ecdysozoa</taxon>
        <taxon>Tardigrada</taxon>
        <taxon>Eutardigrada</taxon>
        <taxon>Parachela</taxon>
        <taxon>Hypsibioidea</taxon>
        <taxon>Hypsibiidae</taxon>
        <taxon>Hypsibius</taxon>
    </lineage>
</organism>
<feature type="signal peptide" evidence="1">
    <location>
        <begin position="1"/>
        <end position="19"/>
    </location>
</feature>
<feature type="chain" id="PRO_5013184432" description="Secreted protein" evidence="1">
    <location>
        <begin position="20"/>
        <end position="157"/>
    </location>
</feature>
<dbReference type="Proteomes" id="UP000192578">
    <property type="component" value="Unassembled WGS sequence"/>
</dbReference>